<keyword evidence="3" id="KW-0633">Potassium transport</keyword>
<reference evidence="9 10" key="1">
    <citation type="journal article" date="2022" name="Syst. Appl. Microbiol.">
        <title>Natronocalculus amylovorans gen. nov., sp. nov., and Natranaeroarchaeum aerophilus sp. nov., dominant culturable amylolytic natronoarchaea from hypersaline soda lakes in southwestern Siberia.</title>
        <authorList>
            <person name="Sorokin D.Y."/>
            <person name="Elcheninov A.G."/>
            <person name="Khizhniak T.V."/>
            <person name="Koenen M."/>
            <person name="Bale N.J."/>
            <person name="Damste J.S.S."/>
            <person name="Kublanov I.V."/>
        </authorList>
    </citation>
    <scope>NUCLEOTIDE SEQUENCE [LARGE SCALE GENOMIC DNA]</scope>
    <source>
        <strain evidence="9 10">AArc-St1-1</strain>
    </source>
</reference>
<organism evidence="9 10">
    <name type="scientific">Natranaeroarchaeum aerophilus</name>
    <dbReference type="NCBI Taxonomy" id="2917711"/>
    <lineage>
        <taxon>Archaea</taxon>
        <taxon>Methanobacteriati</taxon>
        <taxon>Methanobacteriota</taxon>
        <taxon>Stenosarchaea group</taxon>
        <taxon>Halobacteria</taxon>
        <taxon>Halobacteriales</taxon>
        <taxon>Natronoarchaeaceae</taxon>
        <taxon>Natranaeroarchaeum</taxon>
    </lineage>
</organism>
<keyword evidence="6" id="KW-0406">Ion transport</keyword>
<gene>
    <name evidence="9" type="primary">trkA</name>
    <name evidence="9" type="ORF">AArcSt11_08405</name>
</gene>
<evidence type="ECO:0000256" key="2">
    <source>
        <dbReference type="ARBA" id="ARBA00022448"/>
    </source>
</evidence>
<dbReference type="SUPFAM" id="SSF116726">
    <property type="entry name" value="TrkA C-terminal domain-like"/>
    <property type="match status" value="2"/>
</dbReference>
<dbReference type="PROSITE" id="PS51202">
    <property type="entry name" value="RCK_C"/>
    <property type="match status" value="2"/>
</dbReference>
<dbReference type="SUPFAM" id="SSF51735">
    <property type="entry name" value="NAD(P)-binding Rossmann-fold domains"/>
    <property type="match status" value="2"/>
</dbReference>
<feature type="domain" description="RCK N-terminal" evidence="7">
    <location>
        <begin position="1"/>
        <end position="113"/>
    </location>
</feature>
<dbReference type="PRINTS" id="PR00335">
    <property type="entry name" value="KUPTAKETRKA"/>
</dbReference>
<dbReference type="Gene3D" id="3.40.50.720">
    <property type="entry name" value="NAD(P)-binding Rossmann-like Domain"/>
    <property type="match status" value="2"/>
</dbReference>
<keyword evidence="2" id="KW-0813">Transport</keyword>
<comment type="function">
    <text evidence="1">Part of a potassium transport system.</text>
</comment>
<protein>
    <submittedName>
        <fullName evidence="9">Trk system potassium transporter TrkA</fullName>
    </submittedName>
</protein>
<dbReference type="RefSeq" id="WP_250596252.1">
    <property type="nucleotide sequence ID" value="NZ_JAKRVY010000003.1"/>
</dbReference>
<dbReference type="GO" id="GO:0005886">
    <property type="term" value="C:plasma membrane"/>
    <property type="evidence" value="ECO:0007669"/>
    <property type="project" value="InterPro"/>
</dbReference>
<name>A0AAE3K540_9EURY</name>
<dbReference type="Proteomes" id="UP001202674">
    <property type="component" value="Unassembled WGS sequence"/>
</dbReference>
<dbReference type="NCBIfam" id="NF007039">
    <property type="entry name" value="PRK09496.3-2"/>
    <property type="match status" value="1"/>
</dbReference>
<dbReference type="NCBIfam" id="NF007031">
    <property type="entry name" value="PRK09496.1-2"/>
    <property type="match status" value="1"/>
</dbReference>
<dbReference type="InterPro" id="IPR050721">
    <property type="entry name" value="Trk_Ktr_HKT_K-transport"/>
</dbReference>
<dbReference type="PROSITE" id="PS51201">
    <property type="entry name" value="RCK_N"/>
    <property type="match status" value="2"/>
</dbReference>
<feature type="domain" description="RCK N-terminal" evidence="7">
    <location>
        <begin position="225"/>
        <end position="342"/>
    </location>
</feature>
<evidence type="ECO:0000256" key="3">
    <source>
        <dbReference type="ARBA" id="ARBA00022538"/>
    </source>
</evidence>
<dbReference type="GO" id="GO:0015079">
    <property type="term" value="F:potassium ion transmembrane transporter activity"/>
    <property type="evidence" value="ECO:0007669"/>
    <property type="project" value="InterPro"/>
</dbReference>
<keyword evidence="5" id="KW-0520">NAD</keyword>
<sequence length="443" mass="48780">MRVIVVGAGEVGRSIAENLTETHEVVVIERDNALVDDLTYDLDALVIQGDGTDLATLQQAGIEKSDMLIASTDIDEVNIVACGAAKTTGDIFTMARVKRHSLLKTWQNADDAFGVDFMASSDLLTAEAIFRLSGFPGAHDVDSFIGGLVRMAEFEIGANSPIVGHTVREADRWDSLTFAAVFRDEELIIPRGDTVIEQHDRVVVIGSPGSVKQFATDTVQSSSDVDEVVIVGGSEIGYHTARLFEEHGYHPDLIEQDHDRARDIAEWLPNTSVWEHDATDMEFLKREHIDKADMVVAALEHDDKNLLVSMLAQKLGVERKISIIENTEYAELFEAVGIDVAISPREETAEEIIRFTRGDQTEKIAMLEHDRAEVLELEISDDSKLVGRKIADAMDSLPECVVIGAISRNGELVIPRGDTVFEANDHVVLFTETQMIDELTALI</sequence>
<evidence type="ECO:0000259" key="8">
    <source>
        <dbReference type="PROSITE" id="PS51202"/>
    </source>
</evidence>
<dbReference type="Gene3D" id="3.30.70.1450">
    <property type="entry name" value="Regulator of K+ conductance, C-terminal domain"/>
    <property type="match status" value="2"/>
</dbReference>
<dbReference type="AlphaFoldDB" id="A0AAE3K540"/>
<dbReference type="PANTHER" id="PTHR43833:SF5">
    <property type="entry name" value="TRK SYSTEM POTASSIUM UPTAKE PROTEIN TRKA"/>
    <property type="match status" value="1"/>
</dbReference>
<proteinExistence type="predicted"/>
<feature type="domain" description="RCK C-terminal" evidence="8">
    <location>
        <begin position="139"/>
        <end position="220"/>
    </location>
</feature>
<dbReference type="Pfam" id="PF02254">
    <property type="entry name" value="TrkA_N"/>
    <property type="match status" value="2"/>
</dbReference>
<keyword evidence="4" id="KW-0630">Potassium</keyword>
<dbReference type="InterPro" id="IPR003148">
    <property type="entry name" value="RCK_N"/>
</dbReference>
<evidence type="ECO:0000256" key="4">
    <source>
        <dbReference type="ARBA" id="ARBA00022958"/>
    </source>
</evidence>
<dbReference type="InterPro" id="IPR006036">
    <property type="entry name" value="K_uptake_TrkA"/>
</dbReference>
<evidence type="ECO:0000256" key="1">
    <source>
        <dbReference type="ARBA" id="ARBA00003660"/>
    </source>
</evidence>
<evidence type="ECO:0000313" key="9">
    <source>
        <dbReference type="EMBL" id="MCL9813671.1"/>
    </source>
</evidence>
<dbReference type="PANTHER" id="PTHR43833">
    <property type="entry name" value="POTASSIUM CHANNEL PROTEIN 2-RELATED-RELATED"/>
    <property type="match status" value="1"/>
</dbReference>
<evidence type="ECO:0000259" key="7">
    <source>
        <dbReference type="PROSITE" id="PS51201"/>
    </source>
</evidence>
<evidence type="ECO:0000313" key="10">
    <source>
        <dbReference type="Proteomes" id="UP001202674"/>
    </source>
</evidence>
<accession>A0AAE3K540</accession>
<dbReference type="InterPro" id="IPR036721">
    <property type="entry name" value="RCK_C_sf"/>
</dbReference>
<keyword evidence="10" id="KW-1185">Reference proteome</keyword>
<feature type="domain" description="RCK C-terminal" evidence="8">
    <location>
        <begin position="362"/>
        <end position="443"/>
    </location>
</feature>
<evidence type="ECO:0000256" key="6">
    <source>
        <dbReference type="ARBA" id="ARBA00023065"/>
    </source>
</evidence>
<dbReference type="InterPro" id="IPR036291">
    <property type="entry name" value="NAD(P)-bd_dom_sf"/>
</dbReference>
<evidence type="ECO:0000256" key="5">
    <source>
        <dbReference type="ARBA" id="ARBA00023027"/>
    </source>
</evidence>
<dbReference type="Pfam" id="PF02080">
    <property type="entry name" value="TrkA_C"/>
    <property type="match status" value="2"/>
</dbReference>
<comment type="caution">
    <text evidence="9">The sequence shown here is derived from an EMBL/GenBank/DDBJ whole genome shotgun (WGS) entry which is preliminary data.</text>
</comment>
<dbReference type="NCBIfam" id="NF007034">
    <property type="entry name" value="PRK09496.2-1"/>
    <property type="match status" value="1"/>
</dbReference>
<dbReference type="InterPro" id="IPR006037">
    <property type="entry name" value="RCK_C"/>
</dbReference>
<dbReference type="EMBL" id="JAKRVY010000003">
    <property type="protein sequence ID" value="MCL9813671.1"/>
    <property type="molecule type" value="Genomic_DNA"/>
</dbReference>